<comment type="caution">
    <text evidence="2">The sequence shown here is derived from an EMBL/GenBank/DDBJ whole genome shotgun (WGS) entry which is preliminary data.</text>
</comment>
<dbReference type="EMBL" id="JBGOOW010000021">
    <property type="protein sequence ID" value="MEZ8182343.1"/>
    <property type="molecule type" value="Genomic_DNA"/>
</dbReference>
<keyword evidence="1" id="KW-0472">Membrane</keyword>
<feature type="transmembrane region" description="Helical" evidence="1">
    <location>
        <begin position="57"/>
        <end position="75"/>
    </location>
</feature>
<dbReference type="Proteomes" id="UP001569200">
    <property type="component" value="Unassembled WGS sequence"/>
</dbReference>
<protein>
    <submittedName>
        <fullName evidence="2">S-4TM family putative pore-forming effector</fullName>
    </submittedName>
</protein>
<sequence length="302" mass="34495">MKSVIDNQMTSEAVTAGAAFRQAYSETKLVKSFLWGVTLLLAIIQLVAAIVDKSAFDLTSATVITLCAYVLLGSFGKSAMQAMHMLGCNVQRVHDFLTLEVGGKPNDFDLPQSKITRLANRWLRKNKTIKQRELETWWDESLNEVNFAQARLICSCATFSWEVELRKKYQLFLSLILALSIFVPLAVSLYFDFGVYKMIVLALAPFTPFVSLVLEEWLVNKSCLSTALEIRRNCQDLWKQVINKTANNEVLIAETNSLMESWQIYRMSTLPIFNWLYVLTRRRMEGDMIVDTKSLVQQVKHL</sequence>
<dbReference type="Pfam" id="PF18159">
    <property type="entry name" value="S_4TM"/>
    <property type="match status" value="1"/>
</dbReference>
<feature type="transmembrane region" description="Helical" evidence="1">
    <location>
        <begin position="33"/>
        <end position="51"/>
    </location>
</feature>
<organism evidence="2 3">
    <name type="scientific">Vibrio splendidus</name>
    <dbReference type="NCBI Taxonomy" id="29497"/>
    <lineage>
        <taxon>Bacteria</taxon>
        <taxon>Pseudomonadati</taxon>
        <taxon>Pseudomonadota</taxon>
        <taxon>Gammaproteobacteria</taxon>
        <taxon>Vibrionales</taxon>
        <taxon>Vibrionaceae</taxon>
        <taxon>Vibrio</taxon>
    </lineage>
</organism>
<evidence type="ECO:0000256" key="1">
    <source>
        <dbReference type="SAM" id="Phobius"/>
    </source>
</evidence>
<feature type="transmembrane region" description="Helical" evidence="1">
    <location>
        <begin position="171"/>
        <end position="190"/>
    </location>
</feature>
<accession>A0ABV4LV86</accession>
<dbReference type="RefSeq" id="WP_371691083.1">
    <property type="nucleotide sequence ID" value="NZ_JBGONW010000071.1"/>
</dbReference>
<dbReference type="InterPro" id="IPR049920">
    <property type="entry name" value="IK1_05631-like"/>
</dbReference>
<keyword evidence="3" id="KW-1185">Reference proteome</keyword>
<keyword evidence="1" id="KW-1133">Transmembrane helix</keyword>
<reference evidence="2 3" key="1">
    <citation type="submission" date="2024-06" db="EMBL/GenBank/DDBJ databases">
        <authorList>
            <person name="Steensen K."/>
            <person name="Seneca J."/>
            <person name="Bartlau N."/>
            <person name="Yu A.X."/>
            <person name="Polz M.F."/>
        </authorList>
    </citation>
    <scope>NUCLEOTIDE SEQUENCE [LARGE SCALE GENOMIC DNA]</scope>
    <source>
        <strain evidence="2 3">1F145</strain>
    </source>
</reference>
<gene>
    <name evidence="2" type="ORF">ACED33_16775</name>
</gene>
<keyword evidence="1" id="KW-0812">Transmembrane</keyword>
<proteinExistence type="predicted"/>
<name>A0ABV4LV86_VIBSP</name>
<evidence type="ECO:0000313" key="3">
    <source>
        <dbReference type="Proteomes" id="UP001569200"/>
    </source>
</evidence>
<evidence type="ECO:0000313" key="2">
    <source>
        <dbReference type="EMBL" id="MEZ8182343.1"/>
    </source>
</evidence>